<dbReference type="PROSITE" id="PS50020">
    <property type="entry name" value="WW_DOMAIN_2"/>
    <property type="match status" value="1"/>
</dbReference>
<evidence type="ECO:0000256" key="1">
    <source>
        <dbReference type="SAM" id="MobiDB-lite"/>
    </source>
</evidence>
<dbReference type="SMART" id="SM00456">
    <property type="entry name" value="WW"/>
    <property type="match status" value="1"/>
</dbReference>
<feature type="domain" description="WW" evidence="2">
    <location>
        <begin position="280"/>
        <end position="313"/>
    </location>
</feature>
<protein>
    <submittedName>
        <fullName evidence="3">Transcriptional coactivator YAP1</fullName>
    </submittedName>
</protein>
<organism evidence="3 4">
    <name type="scientific">Oopsacas minuta</name>
    <dbReference type="NCBI Taxonomy" id="111878"/>
    <lineage>
        <taxon>Eukaryota</taxon>
        <taxon>Metazoa</taxon>
        <taxon>Porifera</taxon>
        <taxon>Hexactinellida</taxon>
        <taxon>Hexasterophora</taxon>
        <taxon>Lyssacinosida</taxon>
        <taxon>Leucopsacidae</taxon>
        <taxon>Oopsacas</taxon>
    </lineage>
</organism>
<evidence type="ECO:0000313" key="3">
    <source>
        <dbReference type="EMBL" id="KAI6649483.1"/>
    </source>
</evidence>
<sequence length="477" mass="53556">MSEESSSNSVDNQLQEMDTIGPGTRAVLTVEDNNQKMLDELFNLKSSSHLNSKPLKERGLPSSLWKTHSNSSKQLCRQLLSSNNQHPFTFDKVSPNMTQFPQNNTSTTPFPGSTTPFPGSTTPFPGSTTPFPGTTPSSQLHYKQRNYPPVNHTRSRSSPATCYSQASLRQHAPADVGVQDFHIQQHQQHHQQPPQQLVNWNQDTQPGLMEQMTTKRRQHSNGYQFNMNDFPSNSNQGEMEFGRYSHPHSLSQLQPQPQHVASNFPSRHTRAHSNVDHITLPLPNGWERRFTPEGEVFYVDHNSRTTSWKHPGLLAPSFFPQQAMGSPQHRPSCFQPGELTTIREIAQQQQLLSRMNLSDEPFYSHSHQGSQDSGIGIIVADNTVESIQPGEDFLLSKLDNPHTQLLPHDSIPFPGSNTTLHDEPYLIENPEVSEFQLHFQSTSPTHYDVSKLQASISTEMLLDAVTAVDPITPQGQP</sequence>
<dbReference type="EMBL" id="JAKMXF010000321">
    <property type="protein sequence ID" value="KAI6649483.1"/>
    <property type="molecule type" value="Genomic_DNA"/>
</dbReference>
<feature type="compositionally biased region" description="Polar residues" evidence="1">
    <location>
        <begin position="156"/>
        <end position="166"/>
    </location>
</feature>
<reference evidence="3 4" key="1">
    <citation type="journal article" date="2023" name="BMC Biol.">
        <title>The compact genome of the sponge Oopsacas minuta (Hexactinellida) is lacking key metazoan core genes.</title>
        <authorList>
            <person name="Santini S."/>
            <person name="Schenkelaars Q."/>
            <person name="Jourda C."/>
            <person name="Duchesne M."/>
            <person name="Belahbib H."/>
            <person name="Rocher C."/>
            <person name="Selva M."/>
            <person name="Riesgo A."/>
            <person name="Vervoort M."/>
            <person name="Leys S.P."/>
            <person name="Kodjabachian L."/>
            <person name="Le Bivic A."/>
            <person name="Borchiellini C."/>
            <person name="Claverie J.M."/>
            <person name="Renard E."/>
        </authorList>
    </citation>
    <scope>NUCLEOTIDE SEQUENCE [LARGE SCALE GENOMIC DNA]</scope>
    <source>
        <strain evidence="3">SPO-2</strain>
    </source>
</reference>
<feature type="compositionally biased region" description="Polar residues" evidence="1">
    <location>
        <begin position="95"/>
        <end position="104"/>
    </location>
</feature>
<keyword evidence="4" id="KW-1185">Reference proteome</keyword>
<dbReference type="PROSITE" id="PS01159">
    <property type="entry name" value="WW_DOMAIN_1"/>
    <property type="match status" value="1"/>
</dbReference>
<comment type="caution">
    <text evidence="3">The sequence shown here is derived from an EMBL/GenBank/DDBJ whole genome shotgun (WGS) entry which is preliminary data.</text>
</comment>
<feature type="compositionally biased region" description="Polar residues" evidence="1">
    <location>
        <begin position="1"/>
        <end position="16"/>
    </location>
</feature>
<dbReference type="Gene3D" id="2.20.70.10">
    <property type="match status" value="1"/>
</dbReference>
<feature type="region of interest" description="Disordered" evidence="1">
    <location>
        <begin position="1"/>
        <end position="23"/>
    </location>
</feature>
<dbReference type="Proteomes" id="UP001165289">
    <property type="component" value="Unassembled WGS sequence"/>
</dbReference>
<dbReference type="SUPFAM" id="SSF51045">
    <property type="entry name" value="WW domain"/>
    <property type="match status" value="1"/>
</dbReference>
<name>A0AAV7JKL7_9METZ</name>
<dbReference type="Pfam" id="PF00397">
    <property type="entry name" value="WW"/>
    <property type="match status" value="1"/>
</dbReference>
<gene>
    <name evidence="3" type="ORF">LOD99_11848</name>
</gene>
<dbReference type="InterPro" id="IPR001202">
    <property type="entry name" value="WW_dom"/>
</dbReference>
<dbReference type="InterPro" id="IPR036020">
    <property type="entry name" value="WW_dom_sf"/>
</dbReference>
<proteinExistence type="predicted"/>
<dbReference type="CDD" id="cd00201">
    <property type="entry name" value="WW"/>
    <property type="match status" value="1"/>
</dbReference>
<feature type="compositionally biased region" description="Low complexity" evidence="1">
    <location>
        <begin position="105"/>
        <end position="138"/>
    </location>
</feature>
<feature type="region of interest" description="Disordered" evidence="1">
    <location>
        <begin position="87"/>
        <end position="166"/>
    </location>
</feature>
<evidence type="ECO:0000313" key="4">
    <source>
        <dbReference type="Proteomes" id="UP001165289"/>
    </source>
</evidence>
<accession>A0AAV7JKL7</accession>
<evidence type="ECO:0000259" key="2">
    <source>
        <dbReference type="PROSITE" id="PS50020"/>
    </source>
</evidence>
<dbReference type="AlphaFoldDB" id="A0AAV7JKL7"/>